<organism evidence="2 3">
    <name type="scientific">Rhodophyticola porphyridii</name>
    <dbReference type="NCBI Taxonomy" id="1852017"/>
    <lineage>
        <taxon>Bacteria</taxon>
        <taxon>Pseudomonadati</taxon>
        <taxon>Pseudomonadota</taxon>
        <taxon>Alphaproteobacteria</taxon>
        <taxon>Rhodobacterales</taxon>
        <taxon>Roseobacteraceae</taxon>
        <taxon>Rhodophyticola</taxon>
    </lineage>
</organism>
<dbReference type="AlphaFoldDB" id="A0A3L9Y7C8"/>
<accession>A0A3L9Y7C8</accession>
<proteinExistence type="predicted"/>
<protein>
    <submittedName>
        <fullName evidence="2">Uncharacterized protein</fullName>
    </submittedName>
</protein>
<keyword evidence="1" id="KW-0732">Signal</keyword>
<dbReference type="RefSeq" id="WP_121898113.1">
    <property type="nucleotide sequence ID" value="NZ_RCNT01000005.1"/>
</dbReference>
<sequence length="176" mass="19033">MSAGDPARATRQMRHRTRLAGILAATLTALPASAQDAASILALICGRTVHYFSPELGNQIEYTAPDGSAYLWHSGNEVLVLGIWEVTEITPDIGEVCYVYRPGSFGADDPGSEFCFDWEMLISDVPQDGVRDGDPYNLASGLPPFALPFSRPVSVAALRTEFPDQPPERACGTLMM</sequence>
<evidence type="ECO:0000256" key="1">
    <source>
        <dbReference type="SAM" id="SignalP"/>
    </source>
</evidence>
<feature type="chain" id="PRO_5018184596" evidence="1">
    <location>
        <begin position="35"/>
        <end position="176"/>
    </location>
</feature>
<feature type="signal peptide" evidence="1">
    <location>
        <begin position="1"/>
        <end position="34"/>
    </location>
</feature>
<dbReference type="EMBL" id="RCNT01000005">
    <property type="protein sequence ID" value="RMA42006.1"/>
    <property type="molecule type" value="Genomic_DNA"/>
</dbReference>
<gene>
    <name evidence="2" type="ORF">D9R08_11070</name>
</gene>
<comment type="caution">
    <text evidence="2">The sequence shown here is derived from an EMBL/GenBank/DDBJ whole genome shotgun (WGS) entry which is preliminary data.</text>
</comment>
<evidence type="ECO:0000313" key="2">
    <source>
        <dbReference type="EMBL" id="RMA42006.1"/>
    </source>
</evidence>
<keyword evidence="3" id="KW-1185">Reference proteome</keyword>
<evidence type="ECO:0000313" key="3">
    <source>
        <dbReference type="Proteomes" id="UP000281343"/>
    </source>
</evidence>
<dbReference type="Proteomes" id="UP000281343">
    <property type="component" value="Unassembled WGS sequence"/>
</dbReference>
<reference evidence="2 3" key="1">
    <citation type="submission" date="2018-10" db="EMBL/GenBank/DDBJ databases">
        <authorList>
            <person name="Jung H.S."/>
            <person name="Jeon C.O."/>
        </authorList>
    </citation>
    <scope>NUCLEOTIDE SEQUENCE [LARGE SCALE GENOMIC DNA]</scope>
    <source>
        <strain evidence="2 3">MA-7-27</strain>
    </source>
</reference>
<dbReference type="OrthoDB" id="7951041at2"/>
<name>A0A3L9Y7C8_9RHOB</name>